<dbReference type="AlphaFoldDB" id="A0A7Z9BNT2"/>
<accession>A0A7Z9BNT2</accession>
<comment type="caution">
    <text evidence="1">The sequence shown here is derived from an EMBL/GenBank/DDBJ whole genome shotgun (WGS) entry which is preliminary data.</text>
</comment>
<proteinExistence type="predicted"/>
<dbReference type="Proteomes" id="UP000182190">
    <property type="component" value="Unassembled WGS sequence"/>
</dbReference>
<dbReference type="OrthoDB" id="9820347at2"/>
<organism evidence="1 2">
    <name type="scientific">Planktothrix paucivesiculata PCC 9631</name>
    <dbReference type="NCBI Taxonomy" id="671071"/>
    <lineage>
        <taxon>Bacteria</taxon>
        <taxon>Bacillati</taxon>
        <taxon>Cyanobacteriota</taxon>
        <taxon>Cyanophyceae</taxon>
        <taxon>Oscillatoriophycideae</taxon>
        <taxon>Oscillatoriales</taxon>
        <taxon>Microcoleaceae</taxon>
        <taxon>Planktothrix</taxon>
    </lineage>
</organism>
<keyword evidence="2" id="KW-1185">Reference proteome</keyword>
<evidence type="ECO:0000313" key="2">
    <source>
        <dbReference type="Proteomes" id="UP000182190"/>
    </source>
</evidence>
<sequence length="209" mass="23191">MTNTTNGTSTDYSQYGIDLEQLGQSVTSKGQAVGSNVICYILSELCQKFRMNLELVNSEQLTIWLNQIIAIRDSRSEGRKQLRIEEAIGLWIEELQSQVNANTTTHSVYDSSGAGLYERWEQKTSQIAQTVAPKIQEMLDDKILLEVFGFGSTDKGNAKLEDTVSKFVAAFNTAAQQGKQERRNLESPTQQAQLGGQVLNCFRALKSAS</sequence>
<dbReference type="RefSeq" id="WP_083616902.1">
    <property type="nucleotide sequence ID" value="NZ_LR734992.1"/>
</dbReference>
<protein>
    <submittedName>
        <fullName evidence="1">Uncharacterized protein</fullName>
    </submittedName>
</protein>
<gene>
    <name evidence="1" type="ORF">PL9631_250139</name>
</gene>
<reference evidence="1" key="1">
    <citation type="submission" date="2019-10" db="EMBL/GenBank/DDBJ databases">
        <authorList>
            <consortium name="Genoscope - CEA"/>
            <person name="William W."/>
        </authorList>
    </citation>
    <scope>NUCLEOTIDE SEQUENCE [LARGE SCALE GENOMIC DNA]</scope>
    <source>
        <strain evidence="1">BBR_PRJEB10994</strain>
    </source>
</reference>
<dbReference type="EMBL" id="CZCS02000163">
    <property type="protein sequence ID" value="VXD17018.1"/>
    <property type="molecule type" value="Genomic_DNA"/>
</dbReference>
<evidence type="ECO:0000313" key="1">
    <source>
        <dbReference type="EMBL" id="VXD17018.1"/>
    </source>
</evidence>
<name>A0A7Z9BNT2_9CYAN</name>